<dbReference type="InterPro" id="IPR012349">
    <property type="entry name" value="Split_barrel_FMN-bd"/>
</dbReference>
<name>A0AB39XWV5_9ACTN</name>
<dbReference type="SMART" id="SM00903">
    <property type="entry name" value="Flavin_Reduct"/>
    <property type="match status" value="1"/>
</dbReference>
<dbReference type="Pfam" id="PF01613">
    <property type="entry name" value="Flavin_Reduct"/>
    <property type="match status" value="1"/>
</dbReference>
<dbReference type="PANTHER" id="PTHR30466:SF15">
    <property type="entry name" value="POSSIBLE OXIDOREDUCTASE"/>
    <property type="match status" value="1"/>
</dbReference>
<dbReference type="SUPFAM" id="SSF50475">
    <property type="entry name" value="FMN-binding split barrel"/>
    <property type="match status" value="1"/>
</dbReference>
<sequence>MPELEEPETGTEPNSVTDVLDGPVYVVTAAAVGEVAGCLVGFASQCSIHPPRFMVWLSTLNHTYRVARRASHLAVHVMRRDQQALAELFGGETGDRVDKFRSVAWQRSTDGSPVLTDACAWFVGRIERHVEGGDHMGFLLAPTEQSPPVEGVPVLLRYRDVKDLEPGHPA</sequence>
<dbReference type="EMBL" id="CP165727">
    <property type="protein sequence ID" value="XDV62238.1"/>
    <property type="molecule type" value="Genomic_DNA"/>
</dbReference>
<accession>A0AB39XWV5</accession>
<evidence type="ECO:0000256" key="1">
    <source>
        <dbReference type="ARBA" id="ARBA00023002"/>
    </source>
</evidence>
<dbReference type="PANTHER" id="PTHR30466">
    <property type="entry name" value="FLAVIN REDUCTASE"/>
    <property type="match status" value="1"/>
</dbReference>
<dbReference type="InterPro" id="IPR050268">
    <property type="entry name" value="NADH-dep_flavin_reductase"/>
</dbReference>
<dbReference type="GO" id="GO:0010181">
    <property type="term" value="F:FMN binding"/>
    <property type="evidence" value="ECO:0007669"/>
    <property type="project" value="InterPro"/>
</dbReference>
<gene>
    <name evidence="3" type="ORF">AB5J51_04440</name>
</gene>
<dbReference type="RefSeq" id="WP_133895755.1">
    <property type="nucleotide sequence ID" value="NZ_CP165727.1"/>
</dbReference>
<keyword evidence="1 3" id="KW-0560">Oxidoreductase</keyword>
<dbReference type="GO" id="GO:0042602">
    <property type="term" value="F:riboflavin reductase (NADPH) activity"/>
    <property type="evidence" value="ECO:0007669"/>
    <property type="project" value="TreeGrafter"/>
</dbReference>
<protein>
    <submittedName>
        <fullName evidence="3">Flavin reductase family protein</fullName>
        <ecNumber evidence="3">1.5.1.-</ecNumber>
    </submittedName>
</protein>
<dbReference type="EC" id="1.5.1.-" evidence="3"/>
<dbReference type="Gene3D" id="2.30.110.10">
    <property type="entry name" value="Electron Transport, Fmn-binding Protein, Chain A"/>
    <property type="match status" value="1"/>
</dbReference>
<dbReference type="AlphaFoldDB" id="A0AB39XWV5"/>
<evidence type="ECO:0000313" key="3">
    <source>
        <dbReference type="EMBL" id="XDV62238.1"/>
    </source>
</evidence>
<feature type="domain" description="Flavin reductase like" evidence="2">
    <location>
        <begin position="20"/>
        <end position="160"/>
    </location>
</feature>
<dbReference type="InterPro" id="IPR002563">
    <property type="entry name" value="Flavin_Rdtase-like_dom"/>
</dbReference>
<organism evidence="3">
    <name type="scientific">Streptomyces sp. R33</name>
    <dbReference type="NCBI Taxonomy" id="3238629"/>
    <lineage>
        <taxon>Bacteria</taxon>
        <taxon>Bacillati</taxon>
        <taxon>Actinomycetota</taxon>
        <taxon>Actinomycetes</taxon>
        <taxon>Kitasatosporales</taxon>
        <taxon>Streptomycetaceae</taxon>
        <taxon>Streptomyces</taxon>
    </lineage>
</organism>
<evidence type="ECO:0000259" key="2">
    <source>
        <dbReference type="SMART" id="SM00903"/>
    </source>
</evidence>
<reference evidence="3" key="1">
    <citation type="submission" date="2024-08" db="EMBL/GenBank/DDBJ databases">
        <authorList>
            <person name="Yu S.T."/>
        </authorList>
    </citation>
    <scope>NUCLEOTIDE SEQUENCE</scope>
    <source>
        <strain evidence="3">R33</strain>
    </source>
</reference>
<proteinExistence type="predicted"/>